<accession>A0ABX1GFB8</accession>
<dbReference type="GO" id="GO:0008444">
    <property type="term" value="F:CDP-diacylglycerol-glycerol-3-phosphate 3-phosphatidyltransferase activity"/>
    <property type="evidence" value="ECO:0007669"/>
    <property type="project" value="UniProtKB-EC"/>
</dbReference>
<evidence type="ECO:0000256" key="4">
    <source>
        <dbReference type="ARBA" id="ARBA00013170"/>
    </source>
</evidence>
<dbReference type="PIRSF" id="PIRSF000847">
    <property type="entry name" value="Phos_ph_gly_syn"/>
    <property type="match status" value="1"/>
</dbReference>
<evidence type="ECO:0000256" key="3">
    <source>
        <dbReference type="ARBA" id="ARBA00010441"/>
    </source>
</evidence>
<evidence type="ECO:0000313" key="18">
    <source>
        <dbReference type="EMBL" id="NKI17243.1"/>
    </source>
</evidence>
<comment type="similarity">
    <text evidence="3 16">Belongs to the CDP-alcohol phosphatidyltransferase class-I family.</text>
</comment>
<evidence type="ECO:0000256" key="6">
    <source>
        <dbReference type="ARBA" id="ARBA00022516"/>
    </source>
</evidence>
<evidence type="ECO:0000256" key="17">
    <source>
        <dbReference type="SAM" id="Phobius"/>
    </source>
</evidence>
<dbReference type="EMBL" id="JAAWWK010000002">
    <property type="protein sequence ID" value="NKI17243.1"/>
    <property type="molecule type" value="Genomic_DNA"/>
</dbReference>
<keyword evidence="12" id="KW-0594">Phospholipid biosynthesis</keyword>
<dbReference type="PROSITE" id="PS00379">
    <property type="entry name" value="CDP_ALCOHOL_P_TRANSF"/>
    <property type="match status" value="1"/>
</dbReference>
<evidence type="ECO:0000256" key="8">
    <source>
        <dbReference type="ARBA" id="ARBA00022692"/>
    </source>
</evidence>
<comment type="subcellular location">
    <subcellularLocation>
        <location evidence="1">Membrane</location>
        <topology evidence="1">Multi-pass membrane protein</topology>
    </subcellularLocation>
</comment>
<keyword evidence="9 17" id="KW-1133">Transmembrane helix</keyword>
<evidence type="ECO:0000256" key="11">
    <source>
        <dbReference type="ARBA" id="ARBA00023136"/>
    </source>
</evidence>
<dbReference type="NCBIfam" id="TIGR00560">
    <property type="entry name" value="pgsA"/>
    <property type="match status" value="1"/>
</dbReference>
<dbReference type="RefSeq" id="WP_168449755.1">
    <property type="nucleotide sequence ID" value="NZ_JAAWWK010000002.1"/>
</dbReference>
<evidence type="ECO:0000256" key="9">
    <source>
        <dbReference type="ARBA" id="ARBA00022989"/>
    </source>
</evidence>
<keyword evidence="13" id="KW-1208">Phospholipid metabolism</keyword>
<evidence type="ECO:0000256" key="13">
    <source>
        <dbReference type="ARBA" id="ARBA00023264"/>
    </source>
</evidence>
<comment type="caution">
    <text evidence="18">The sequence shown here is derived from an EMBL/GenBank/DDBJ whole genome shotgun (WGS) entry which is preliminary data.</text>
</comment>
<dbReference type="InterPro" id="IPR048254">
    <property type="entry name" value="CDP_ALCOHOL_P_TRANSF_CS"/>
</dbReference>
<dbReference type="InterPro" id="IPR000462">
    <property type="entry name" value="CDP-OH_P_trans"/>
</dbReference>
<evidence type="ECO:0000256" key="1">
    <source>
        <dbReference type="ARBA" id="ARBA00004141"/>
    </source>
</evidence>
<dbReference type="Proteomes" id="UP000765845">
    <property type="component" value="Unassembled WGS sequence"/>
</dbReference>
<dbReference type="InterPro" id="IPR004570">
    <property type="entry name" value="Phosphatidylglycerol_P_synth"/>
</dbReference>
<name>A0ABX1GFB8_9GAMM</name>
<evidence type="ECO:0000256" key="2">
    <source>
        <dbReference type="ARBA" id="ARBA00005042"/>
    </source>
</evidence>
<reference evidence="18 19" key="1">
    <citation type="submission" date="2020-04" db="EMBL/GenBank/DDBJ databases">
        <authorList>
            <person name="Yoon J."/>
        </authorList>
    </citation>
    <scope>NUCLEOTIDE SEQUENCE [LARGE SCALE GENOMIC DNA]</scope>
    <source>
        <strain evidence="18 19">KMU-166</strain>
    </source>
</reference>
<evidence type="ECO:0000256" key="5">
    <source>
        <dbReference type="ARBA" id="ARBA00014944"/>
    </source>
</evidence>
<dbReference type="Pfam" id="PF01066">
    <property type="entry name" value="CDP-OH_P_transf"/>
    <property type="match status" value="1"/>
</dbReference>
<dbReference type="Gene3D" id="1.20.120.1760">
    <property type="match status" value="1"/>
</dbReference>
<dbReference type="PANTHER" id="PTHR14269:SF62">
    <property type="entry name" value="CDP-DIACYLGLYCEROL--GLYCEROL-3-PHOSPHATE 3-PHOSPHATIDYLTRANSFERASE 1, CHLOROPLASTIC"/>
    <property type="match status" value="1"/>
</dbReference>
<evidence type="ECO:0000313" key="19">
    <source>
        <dbReference type="Proteomes" id="UP000765845"/>
    </source>
</evidence>
<keyword evidence="11 17" id="KW-0472">Membrane</keyword>
<evidence type="ECO:0000256" key="7">
    <source>
        <dbReference type="ARBA" id="ARBA00022679"/>
    </source>
</evidence>
<evidence type="ECO:0000256" key="10">
    <source>
        <dbReference type="ARBA" id="ARBA00023098"/>
    </source>
</evidence>
<feature type="transmembrane region" description="Helical" evidence="17">
    <location>
        <begin position="87"/>
        <end position="106"/>
    </location>
</feature>
<keyword evidence="6" id="KW-0444">Lipid biosynthesis</keyword>
<feature type="transmembrane region" description="Helical" evidence="17">
    <location>
        <begin position="148"/>
        <end position="173"/>
    </location>
</feature>
<evidence type="ECO:0000256" key="16">
    <source>
        <dbReference type="RuleBase" id="RU003750"/>
    </source>
</evidence>
<evidence type="ECO:0000256" key="12">
    <source>
        <dbReference type="ARBA" id="ARBA00023209"/>
    </source>
</evidence>
<dbReference type="EC" id="2.7.8.5" evidence="4 15"/>
<feature type="transmembrane region" description="Helical" evidence="17">
    <location>
        <begin position="7"/>
        <end position="26"/>
    </location>
</feature>
<proteinExistence type="inferred from homology"/>
<dbReference type="InterPro" id="IPR050324">
    <property type="entry name" value="CDP-alcohol_PTase-I"/>
</dbReference>
<comment type="pathway">
    <text evidence="2">Phospholipid metabolism; phosphatidylglycerol biosynthesis; phosphatidylglycerol from CDP-diacylglycerol: step 1/2.</text>
</comment>
<evidence type="ECO:0000256" key="14">
    <source>
        <dbReference type="ARBA" id="ARBA00048586"/>
    </source>
</evidence>
<protein>
    <recommendedName>
        <fullName evidence="5 15">CDP-diacylglycerol--glycerol-3-phosphate 3-phosphatidyltransferase</fullName>
        <ecNumber evidence="4 15">2.7.8.5</ecNumber>
    </recommendedName>
</protein>
<keyword evidence="10" id="KW-0443">Lipid metabolism</keyword>
<evidence type="ECO:0000256" key="15">
    <source>
        <dbReference type="NCBIfam" id="TIGR00560"/>
    </source>
</evidence>
<comment type="catalytic activity">
    <reaction evidence="14">
        <text>a CDP-1,2-diacyl-sn-glycerol + sn-glycerol 3-phosphate = a 1,2-diacyl-sn-glycero-3-phospho-(1'-sn-glycero-3'-phosphate) + CMP + H(+)</text>
        <dbReference type="Rhea" id="RHEA:12593"/>
        <dbReference type="ChEBI" id="CHEBI:15378"/>
        <dbReference type="ChEBI" id="CHEBI:57597"/>
        <dbReference type="ChEBI" id="CHEBI:58332"/>
        <dbReference type="ChEBI" id="CHEBI:60110"/>
        <dbReference type="ChEBI" id="CHEBI:60377"/>
        <dbReference type="EC" id="2.7.8.5"/>
    </reaction>
</comment>
<keyword evidence="8 17" id="KW-0812">Transmembrane</keyword>
<sequence length="186" mass="20400">MNIPNALTLFRILLIPVFVVLFYLPIPQSYTATALVFALAGVTDWLDGYLARKLGQSTPLGAFLDPVADKLMVAVALALLIERYDAWWFTVPAVIVIGREIVISALREWMAELGKRTSVAVSYIGKVKTAAQIVAIVGLLMVDPTVGGHWYIASMSCMYVAAVLTLWSMLIYLHAAWPDLRDSGAE</sequence>
<dbReference type="PANTHER" id="PTHR14269">
    <property type="entry name" value="CDP-DIACYLGLYCEROL--GLYCEROL-3-PHOSPHATE 3-PHOSPHATIDYLTRANSFERASE-RELATED"/>
    <property type="match status" value="1"/>
</dbReference>
<keyword evidence="19" id="KW-1185">Reference proteome</keyword>
<organism evidence="18 19">
    <name type="scientific">Spongiibacter thalassae</name>
    <dbReference type="NCBI Taxonomy" id="2721624"/>
    <lineage>
        <taxon>Bacteria</taxon>
        <taxon>Pseudomonadati</taxon>
        <taxon>Pseudomonadota</taxon>
        <taxon>Gammaproteobacteria</taxon>
        <taxon>Cellvibrionales</taxon>
        <taxon>Spongiibacteraceae</taxon>
        <taxon>Spongiibacter</taxon>
    </lineage>
</organism>
<feature type="transmembrane region" description="Helical" evidence="17">
    <location>
        <begin position="118"/>
        <end position="142"/>
    </location>
</feature>
<gene>
    <name evidence="18" type="primary">pgsA</name>
    <name evidence="18" type="ORF">HCU74_07385</name>
</gene>
<dbReference type="InterPro" id="IPR043130">
    <property type="entry name" value="CDP-OH_PTrfase_TM_dom"/>
</dbReference>
<keyword evidence="7 16" id="KW-0808">Transferase</keyword>